<dbReference type="InterPro" id="IPR001752">
    <property type="entry name" value="Kinesin_motor_dom"/>
</dbReference>
<protein>
    <recommendedName>
        <fullName evidence="5">Kinesin motor domain-containing protein</fullName>
    </recommendedName>
</protein>
<evidence type="ECO:0000313" key="6">
    <source>
        <dbReference type="EMBL" id="ETO27272.1"/>
    </source>
</evidence>
<dbReference type="OrthoDB" id="3176171at2759"/>
<organism evidence="6 7">
    <name type="scientific">Reticulomyxa filosa</name>
    <dbReference type="NCBI Taxonomy" id="46433"/>
    <lineage>
        <taxon>Eukaryota</taxon>
        <taxon>Sar</taxon>
        <taxon>Rhizaria</taxon>
        <taxon>Retaria</taxon>
        <taxon>Foraminifera</taxon>
        <taxon>Monothalamids</taxon>
        <taxon>Reticulomyxidae</taxon>
        <taxon>Reticulomyxa</taxon>
    </lineage>
</organism>
<dbReference type="GO" id="GO:0008017">
    <property type="term" value="F:microtubule binding"/>
    <property type="evidence" value="ECO:0007669"/>
    <property type="project" value="InterPro"/>
</dbReference>
<name>X6NPG8_RETFI</name>
<dbReference type="PANTHER" id="PTHR47968">
    <property type="entry name" value="CENTROMERE PROTEIN E"/>
    <property type="match status" value="1"/>
</dbReference>
<dbReference type="AlphaFoldDB" id="X6NPG8"/>
<feature type="domain" description="Kinesin motor" evidence="5">
    <location>
        <begin position="14"/>
        <end position="94"/>
    </location>
</feature>
<dbReference type="Pfam" id="PF00225">
    <property type="entry name" value="Kinesin"/>
    <property type="match status" value="1"/>
</dbReference>
<sequence length="113" mass="13486">MSDDKKKKAKEGENVKIYARVRQLMPWEPRKVSLQIKGNKIRNHTNKTTNEYSFQNVFPIEWTNEDMFKVMVEPMIDNVLKGFNAILIAYGQTGFIFFLSKKKKERIFFFETR</sequence>
<proteinExistence type="inferred from homology"/>
<gene>
    <name evidence="6" type="ORF">RFI_09858</name>
</gene>
<dbReference type="EMBL" id="ASPP01007360">
    <property type="protein sequence ID" value="ETO27272.1"/>
    <property type="molecule type" value="Genomic_DNA"/>
</dbReference>
<dbReference type="InterPro" id="IPR027640">
    <property type="entry name" value="Kinesin-like_fam"/>
</dbReference>
<evidence type="ECO:0000256" key="4">
    <source>
        <dbReference type="SAM" id="Phobius"/>
    </source>
</evidence>
<dbReference type="InterPro" id="IPR027417">
    <property type="entry name" value="P-loop_NTPase"/>
</dbReference>
<evidence type="ECO:0000259" key="5">
    <source>
        <dbReference type="PROSITE" id="PS50067"/>
    </source>
</evidence>
<keyword evidence="4" id="KW-0812">Transmembrane</keyword>
<comment type="caution">
    <text evidence="3">Lacks conserved residue(s) required for the propagation of feature annotation.</text>
</comment>
<evidence type="ECO:0000256" key="2">
    <source>
        <dbReference type="ARBA" id="ARBA00023175"/>
    </source>
</evidence>
<evidence type="ECO:0000256" key="1">
    <source>
        <dbReference type="ARBA" id="ARBA00023054"/>
    </source>
</evidence>
<keyword evidence="7" id="KW-1185">Reference proteome</keyword>
<dbReference type="PANTHER" id="PTHR47968:SF75">
    <property type="entry name" value="CENTROMERE-ASSOCIATED PROTEIN E"/>
    <property type="match status" value="1"/>
</dbReference>
<comment type="caution">
    <text evidence="6">The sequence shown here is derived from an EMBL/GenBank/DDBJ whole genome shotgun (WGS) entry which is preliminary data.</text>
</comment>
<keyword evidence="2" id="KW-0505">Motor protein</keyword>
<feature type="transmembrane region" description="Helical" evidence="4">
    <location>
        <begin position="79"/>
        <end position="99"/>
    </location>
</feature>
<evidence type="ECO:0000313" key="7">
    <source>
        <dbReference type="Proteomes" id="UP000023152"/>
    </source>
</evidence>
<dbReference type="PROSITE" id="PS50067">
    <property type="entry name" value="KINESIN_MOTOR_2"/>
    <property type="match status" value="1"/>
</dbReference>
<reference evidence="6 7" key="1">
    <citation type="journal article" date="2013" name="Curr. Biol.">
        <title>The Genome of the Foraminiferan Reticulomyxa filosa.</title>
        <authorList>
            <person name="Glockner G."/>
            <person name="Hulsmann N."/>
            <person name="Schleicher M."/>
            <person name="Noegel A.A."/>
            <person name="Eichinger L."/>
            <person name="Gallinger C."/>
            <person name="Pawlowski J."/>
            <person name="Sierra R."/>
            <person name="Euteneuer U."/>
            <person name="Pillet L."/>
            <person name="Moustafa A."/>
            <person name="Platzer M."/>
            <person name="Groth M."/>
            <person name="Szafranski K."/>
            <person name="Schliwa M."/>
        </authorList>
    </citation>
    <scope>NUCLEOTIDE SEQUENCE [LARGE SCALE GENOMIC DNA]</scope>
</reference>
<evidence type="ECO:0000256" key="3">
    <source>
        <dbReference type="PROSITE-ProRule" id="PRU00283"/>
    </source>
</evidence>
<dbReference type="GO" id="GO:0005524">
    <property type="term" value="F:ATP binding"/>
    <property type="evidence" value="ECO:0007669"/>
    <property type="project" value="InterPro"/>
</dbReference>
<keyword evidence="4" id="KW-0472">Membrane</keyword>
<keyword evidence="1" id="KW-0175">Coiled coil</keyword>
<dbReference type="GO" id="GO:0003777">
    <property type="term" value="F:microtubule motor activity"/>
    <property type="evidence" value="ECO:0007669"/>
    <property type="project" value="InterPro"/>
</dbReference>
<keyword evidence="4" id="KW-1133">Transmembrane helix</keyword>
<dbReference type="Proteomes" id="UP000023152">
    <property type="component" value="Unassembled WGS sequence"/>
</dbReference>
<dbReference type="SUPFAM" id="SSF52540">
    <property type="entry name" value="P-loop containing nucleoside triphosphate hydrolases"/>
    <property type="match status" value="1"/>
</dbReference>
<accession>X6NPG8</accession>
<dbReference type="Gene3D" id="3.40.850.10">
    <property type="entry name" value="Kinesin motor domain"/>
    <property type="match status" value="1"/>
</dbReference>
<dbReference type="InterPro" id="IPR036961">
    <property type="entry name" value="Kinesin_motor_dom_sf"/>
</dbReference>
<dbReference type="GO" id="GO:0007018">
    <property type="term" value="P:microtubule-based movement"/>
    <property type="evidence" value="ECO:0007669"/>
    <property type="project" value="InterPro"/>
</dbReference>
<comment type="similarity">
    <text evidence="3">Belongs to the TRAFAC class myosin-kinesin ATPase superfamily. Kinesin family.</text>
</comment>